<proteinExistence type="inferred from homology"/>
<dbReference type="AlphaFoldDB" id="A0A806KK91"/>
<organism evidence="12">
    <name type="scientific">uncultured bacterium contig00147</name>
    <dbReference type="NCBI Taxonomy" id="1181587"/>
    <lineage>
        <taxon>Bacteria</taxon>
        <taxon>environmental samples</taxon>
    </lineage>
</organism>
<comment type="subcellular location">
    <subcellularLocation>
        <location evidence="2">Cytoplasm</location>
    </subcellularLocation>
</comment>
<keyword evidence="6" id="KW-0963">Cytoplasm</keyword>
<sequence length="209" mass="23740">MDKRRIKSEKAWAAQGKKLLSVLVESSKMLPCAEDLGAVPECVPKVLGKLKILGLRVVRWHRDWGRADQPYIPFDEYPQLSVCTPAVHDSSTVREWWEREANQAQFSGFIGVPSLPKIYNPGTAKVILSKIAASRSRFRVFQIQDLLHLSSKWYAADPSSERVNVPGTSNDFNWTYRLPAPMEEIAKDKDLLRTIAELSRIKALPKKPR</sequence>
<evidence type="ECO:0000256" key="4">
    <source>
        <dbReference type="ARBA" id="ARBA00012560"/>
    </source>
</evidence>
<dbReference type="InterPro" id="IPR017853">
    <property type="entry name" value="GH"/>
</dbReference>
<evidence type="ECO:0000256" key="9">
    <source>
        <dbReference type="ARBA" id="ARBA00023277"/>
    </source>
</evidence>
<evidence type="ECO:0000256" key="11">
    <source>
        <dbReference type="ARBA" id="ARBA00031501"/>
    </source>
</evidence>
<dbReference type="Gene3D" id="3.20.20.80">
    <property type="entry name" value="Glycosidases"/>
    <property type="match status" value="1"/>
</dbReference>
<comment type="similarity">
    <text evidence="3">Belongs to the disproportionating enzyme family.</text>
</comment>
<evidence type="ECO:0000256" key="3">
    <source>
        <dbReference type="ARBA" id="ARBA00005684"/>
    </source>
</evidence>
<dbReference type="PANTHER" id="PTHR32518">
    <property type="match status" value="1"/>
</dbReference>
<evidence type="ECO:0000256" key="7">
    <source>
        <dbReference type="ARBA" id="ARBA00022676"/>
    </source>
</evidence>
<dbReference type="SUPFAM" id="SSF51445">
    <property type="entry name" value="(Trans)glycosidases"/>
    <property type="match status" value="1"/>
</dbReference>
<dbReference type="EC" id="2.4.1.25" evidence="4"/>
<comment type="catalytic activity">
    <reaction evidence="1">
        <text>Transfers a segment of a (1-&gt;4)-alpha-D-glucan to a new position in an acceptor, which may be glucose or a (1-&gt;4)-alpha-D-glucan.</text>
        <dbReference type="EC" id="2.4.1.25"/>
    </reaction>
</comment>
<name>A0A806KK91_9BACT</name>
<protein>
    <recommendedName>
        <fullName evidence="5">4-alpha-glucanotransferase</fullName>
        <ecNumber evidence="4">2.4.1.25</ecNumber>
    </recommendedName>
    <alternativeName>
        <fullName evidence="10">Amylomaltase</fullName>
    </alternativeName>
    <alternativeName>
        <fullName evidence="11">Disproportionating enzyme</fullName>
    </alternativeName>
</protein>
<evidence type="ECO:0000256" key="10">
    <source>
        <dbReference type="ARBA" id="ARBA00031423"/>
    </source>
</evidence>
<keyword evidence="7 12" id="KW-0328">Glycosyltransferase</keyword>
<evidence type="ECO:0000313" key="12">
    <source>
        <dbReference type="EMBL" id="AGS53694.1"/>
    </source>
</evidence>
<dbReference type="EMBL" id="JQ844243">
    <property type="protein sequence ID" value="AGS53694.1"/>
    <property type="molecule type" value="Genomic_DNA"/>
</dbReference>
<evidence type="ECO:0000256" key="6">
    <source>
        <dbReference type="ARBA" id="ARBA00022490"/>
    </source>
</evidence>
<keyword evidence="9" id="KW-0119">Carbohydrate metabolism</keyword>
<dbReference type="InterPro" id="IPR003385">
    <property type="entry name" value="Glyco_hydro_77"/>
</dbReference>
<dbReference type="GO" id="GO:0005975">
    <property type="term" value="P:carbohydrate metabolic process"/>
    <property type="evidence" value="ECO:0007669"/>
    <property type="project" value="InterPro"/>
</dbReference>
<reference evidence="12" key="1">
    <citation type="submission" date="2012-03" db="EMBL/GenBank/DDBJ databases">
        <title>Functional metagenomics reveals considerable lignocellulase gene clusters in the gut microbiome of a wood-feeding higher termite.</title>
        <authorList>
            <person name="Liu N."/>
        </authorList>
    </citation>
    <scope>NUCLEOTIDE SEQUENCE</scope>
</reference>
<evidence type="ECO:0000256" key="8">
    <source>
        <dbReference type="ARBA" id="ARBA00022679"/>
    </source>
</evidence>
<evidence type="ECO:0000256" key="2">
    <source>
        <dbReference type="ARBA" id="ARBA00004496"/>
    </source>
</evidence>
<accession>A0A806KK91</accession>
<evidence type="ECO:0000256" key="1">
    <source>
        <dbReference type="ARBA" id="ARBA00000439"/>
    </source>
</evidence>
<dbReference type="Pfam" id="PF02446">
    <property type="entry name" value="Glyco_hydro_77"/>
    <property type="match status" value="1"/>
</dbReference>
<keyword evidence="8 12" id="KW-0808">Transferase</keyword>
<dbReference type="GO" id="GO:0005737">
    <property type="term" value="C:cytoplasm"/>
    <property type="evidence" value="ECO:0007669"/>
    <property type="project" value="UniProtKB-SubCell"/>
</dbReference>
<dbReference type="GO" id="GO:0004134">
    <property type="term" value="F:4-alpha-glucanotransferase activity"/>
    <property type="evidence" value="ECO:0007669"/>
    <property type="project" value="UniProtKB-EC"/>
</dbReference>
<dbReference type="PANTHER" id="PTHR32518:SF3">
    <property type="entry name" value="4-ALPHA-GLUCANOTRANSFERASE"/>
    <property type="match status" value="1"/>
</dbReference>
<evidence type="ECO:0000256" key="5">
    <source>
        <dbReference type="ARBA" id="ARBA00020295"/>
    </source>
</evidence>